<dbReference type="EC" id="6.3.2.12" evidence="6"/>
<dbReference type="GO" id="GO:0005737">
    <property type="term" value="C:cytoplasm"/>
    <property type="evidence" value="ECO:0007669"/>
    <property type="project" value="TreeGrafter"/>
</dbReference>
<evidence type="ECO:0000313" key="22">
    <source>
        <dbReference type="EMBL" id="KDR95279.1"/>
    </source>
</evidence>
<evidence type="ECO:0000256" key="7">
    <source>
        <dbReference type="ARBA" id="ARBA00013025"/>
    </source>
</evidence>
<protein>
    <recommendedName>
        <fullName evidence="8">Dihydrofolate synthase/folylpolyglutamate synthase</fullName>
        <ecNumber evidence="6">6.3.2.12</ecNumber>
        <ecNumber evidence="7">6.3.2.17</ecNumber>
    </recommendedName>
    <alternativeName>
        <fullName evidence="15">Tetrahydrofolylpolyglutamate synthase</fullName>
    </alternativeName>
</protein>
<dbReference type="GO" id="GO:0008841">
    <property type="term" value="F:dihydrofolate synthase activity"/>
    <property type="evidence" value="ECO:0007669"/>
    <property type="project" value="UniProtKB-EC"/>
</dbReference>
<comment type="pathway">
    <text evidence="3">Cofactor biosynthesis; tetrahydrofolylpolyglutamate biosynthesis.</text>
</comment>
<dbReference type="Gene3D" id="3.90.190.20">
    <property type="entry name" value="Mur ligase, C-terminal domain"/>
    <property type="match status" value="1"/>
</dbReference>
<dbReference type="InterPro" id="IPR001645">
    <property type="entry name" value="Folylpolyglutamate_synth"/>
</dbReference>
<evidence type="ECO:0000313" key="23">
    <source>
        <dbReference type="Proteomes" id="UP000027946"/>
    </source>
</evidence>
<keyword evidence="12 18" id="KW-0067">ATP-binding</keyword>
<dbReference type="InterPro" id="IPR004101">
    <property type="entry name" value="Mur_ligase_C"/>
</dbReference>
<evidence type="ECO:0000256" key="15">
    <source>
        <dbReference type="ARBA" id="ARBA00030592"/>
    </source>
</evidence>
<dbReference type="PROSITE" id="PS01011">
    <property type="entry name" value="FOLYLPOLYGLU_SYNT_1"/>
    <property type="match status" value="1"/>
</dbReference>
<dbReference type="GO" id="GO:0046656">
    <property type="term" value="P:folic acid biosynthetic process"/>
    <property type="evidence" value="ECO:0007669"/>
    <property type="project" value="UniProtKB-KW"/>
</dbReference>
<sequence>MISRKHTVFGFVDIEVKLMNYREALEYIHSTSKFGSVLGLERIKKLMEILGDPQEKLNIIHVGGTNGKGSTSSFISHILTQSGYKTGLFTSPYLESFCERIKIDSKDIGKDELAKSASAVKKAIDTLLDMGYDHPTEFEIVTAIAFYYYYEKEVDFLVLEVGLGGRYDATNIIKKPLVSVITPIDMDHMDMLGDTIEKIAYEKAGIIKPKMPVIVYPQSKEAMEVIKRVAAEKDSKLIIADIESNIKMSDLSAQVFNCTVDGHSFEDMKIRLIGRHQVNNAIVALNVVWELSKTFGYFIGKDCMYKGLERTVWPGRLELLKTEPNIIIDGAHNLHGAKALSSFIKDNFKREKTILVLGMLRDKEVDKVIRQLVPLAETIICTSPENPRAMDSSELSRIIRKEFKNVHIIASNNSIRKSIHEAVDIAKDDSTIIIAGSLYMIGSVRSIILNEK</sequence>
<dbReference type="InterPro" id="IPR036615">
    <property type="entry name" value="Mur_ligase_C_dom_sf"/>
</dbReference>
<dbReference type="Pfam" id="PF08245">
    <property type="entry name" value="Mur_ligase_M"/>
    <property type="match status" value="1"/>
</dbReference>
<dbReference type="Proteomes" id="UP000027946">
    <property type="component" value="Unassembled WGS sequence"/>
</dbReference>
<evidence type="ECO:0000256" key="14">
    <source>
        <dbReference type="ARBA" id="ARBA00022909"/>
    </source>
</evidence>
<dbReference type="InterPro" id="IPR036565">
    <property type="entry name" value="Mur-like_cat_sf"/>
</dbReference>
<dbReference type="SUPFAM" id="SSF53623">
    <property type="entry name" value="MurD-like peptide ligases, catalytic domain"/>
    <property type="match status" value="1"/>
</dbReference>
<evidence type="ECO:0000256" key="16">
    <source>
        <dbReference type="ARBA" id="ARBA00047493"/>
    </source>
</evidence>
<dbReference type="EMBL" id="JJMM01000026">
    <property type="protein sequence ID" value="KDR93852.1"/>
    <property type="molecule type" value="Genomic_DNA"/>
</dbReference>
<dbReference type="RefSeq" id="WP_242943778.1">
    <property type="nucleotide sequence ID" value="NZ_FSRH01000004.1"/>
</dbReference>
<dbReference type="EMBL" id="JJMM01000010">
    <property type="protein sequence ID" value="KDR95279.1"/>
    <property type="molecule type" value="Genomic_DNA"/>
</dbReference>
<dbReference type="PROSITE" id="PS01012">
    <property type="entry name" value="FOLYLPOLYGLU_SYNT_2"/>
    <property type="match status" value="1"/>
</dbReference>
<evidence type="ECO:0000256" key="11">
    <source>
        <dbReference type="ARBA" id="ARBA00022741"/>
    </source>
</evidence>
<dbReference type="FunFam" id="3.40.1190.10:FF:000004">
    <property type="entry name" value="Dihydrofolate synthase/folylpolyglutamate synthase"/>
    <property type="match status" value="1"/>
</dbReference>
<comment type="pathway">
    <text evidence="2">Cofactor biosynthesis; tetrahydrofolate biosynthesis; 7,8-dihydrofolate from 2-amino-4-hydroxy-6-hydroxymethyl-7,8-dihydropteridine diphosphate and 4-aminobenzoate: step 2/2.</text>
</comment>
<keyword evidence="14" id="KW-0289">Folate biosynthesis</keyword>
<comment type="catalytic activity">
    <reaction evidence="16">
        <text>(6S)-5,6,7,8-tetrahydrofolyl-(gamma-L-Glu)(n) + L-glutamate + ATP = (6S)-5,6,7,8-tetrahydrofolyl-(gamma-L-Glu)(n+1) + ADP + phosphate + H(+)</text>
        <dbReference type="Rhea" id="RHEA:10580"/>
        <dbReference type="Rhea" id="RHEA-COMP:14738"/>
        <dbReference type="Rhea" id="RHEA-COMP:14740"/>
        <dbReference type="ChEBI" id="CHEBI:15378"/>
        <dbReference type="ChEBI" id="CHEBI:29985"/>
        <dbReference type="ChEBI" id="CHEBI:30616"/>
        <dbReference type="ChEBI" id="CHEBI:43474"/>
        <dbReference type="ChEBI" id="CHEBI:141005"/>
        <dbReference type="ChEBI" id="CHEBI:456216"/>
        <dbReference type="EC" id="6.3.2.17"/>
    </reaction>
</comment>
<evidence type="ECO:0000256" key="4">
    <source>
        <dbReference type="ARBA" id="ARBA00008276"/>
    </source>
</evidence>
<name>A0A069RDX9_PEPLI</name>
<evidence type="ECO:0000256" key="5">
    <source>
        <dbReference type="ARBA" id="ARBA00011245"/>
    </source>
</evidence>
<dbReference type="AlphaFoldDB" id="A0A069RDX9"/>
<evidence type="ECO:0000259" key="20">
    <source>
        <dbReference type="Pfam" id="PF08245"/>
    </source>
</evidence>
<dbReference type="eggNOG" id="COG0285">
    <property type="taxonomic scope" value="Bacteria"/>
</dbReference>
<evidence type="ECO:0000256" key="2">
    <source>
        <dbReference type="ARBA" id="ARBA00004799"/>
    </source>
</evidence>
<evidence type="ECO:0000256" key="13">
    <source>
        <dbReference type="ARBA" id="ARBA00022842"/>
    </source>
</evidence>
<feature type="domain" description="Mur ligase central" evidence="20">
    <location>
        <begin position="62"/>
        <end position="287"/>
    </location>
</feature>
<evidence type="ECO:0000256" key="17">
    <source>
        <dbReference type="ARBA" id="ARBA00049161"/>
    </source>
</evidence>
<evidence type="ECO:0000256" key="6">
    <source>
        <dbReference type="ARBA" id="ARBA00013023"/>
    </source>
</evidence>
<keyword evidence="13" id="KW-0460">Magnesium</keyword>
<dbReference type="NCBIfam" id="TIGR01499">
    <property type="entry name" value="folC"/>
    <property type="match status" value="1"/>
</dbReference>
<evidence type="ECO:0000256" key="1">
    <source>
        <dbReference type="ARBA" id="ARBA00001946"/>
    </source>
</evidence>
<dbReference type="Gene3D" id="3.40.1190.10">
    <property type="entry name" value="Mur-like, catalytic domain"/>
    <property type="match status" value="1"/>
</dbReference>
<proteinExistence type="inferred from homology"/>
<dbReference type="GO" id="GO:0005524">
    <property type="term" value="F:ATP binding"/>
    <property type="evidence" value="ECO:0007669"/>
    <property type="project" value="UniProtKB-KW"/>
</dbReference>
<dbReference type="InterPro" id="IPR013221">
    <property type="entry name" value="Mur_ligase_cen"/>
</dbReference>
<dbReference type="EC" id="6.3.2.17" evidence="7"/>
<evidence type="ECO:0000256" key="10">
    <source>
        <dbReference type="ARBA" id="ARBA00022723"/>
    </source>
</evidence>
<dbReference type="STRING" id="1121324.CLIT_10c00060"/>
<comment type="catalytic activity">
    <reaction evidence="17">
        <text>7,8-dihydropteroate + L-glutamate + ATP = 7,8-dihydrofolate + ADP + phosphate + H(+)</text>
        <dbReference type="Rhea" id="RHEA:23584"/>
        <dbReference type="ChEBI" id="CHEBI:15378"/>
        <dbReference type="ChEBI" id="CHEBI:17839"/>
        <dbReference type="ChEBI" id="CHEBI:29985"/>
        <dbReference type="ChEBI" id="CHEBI:30616"/>
        <dbReference type="ChEBI" id="CHEBI:43474"/>
        <dbReference type="ChEBI" id="CHEBI:57451"/>
        <dbReference type="ChEBI" id="CHEBI:456216"/>
        <dbReference type="EC" id="6.3.2.12"/>
    </reaction>
</comment>
<keyword evidence="9 18" id="KW-0436">Ligase</keyword>
<reference evidence="22 23" key="1">
    <citation type="submission" date="2014-03" db="EMBL/GenBank/DDBJ databases">
        <title>Genome sequence of Clostridium litorale W6, DSM 5388.</title>
        <authorList>
            <person name="Poehlein A."/>
            <person name="Jagirdar A."/>
            <person name="Khonsari B."/>
            <person name="Chibani C.M."/>
            <person name="Gutierrez Gutierrez D.A."/>
            <person name="Davydova E."/>
            <person name="Alghaithi H.S."/>
            <person name="Nair K.P."/>
            <person name="Dhamotharan K."/>
            <person name="Chandran L."/>
            <person name="G W."/>
            <person name="Daniel R."/>
        </authorList>
    </citation>
    <scope>NUCLEOTIDE SEQUENCE [LARGE SCALE GENOMIC DNA]</scope>
    <source>
        <strain evidence="22 23">W6</strain>
    </source>
</reference>
<evidence type="ECO:0000313" key="21">
    <source>
        <dbReference type="EMBL" id="KDR93852.1"/>
    </source>
</evidence>
<keyword evidence="11 18" id="KW-0547">Nucleotide-binding</keyword>
<comment type="cofactor">
    <cofactor evidence="1">
        <name>Mg(2+)</name>
        <dbReference type="ChEBI" id="CHEBI:18420"/>
    </cofactor>
</comment>
<keyword evidence="23" id="KW-1185">Reference proteome</keyword>
<dbReference type="PIRSF" id="PIRSF001563">
    <property type="entry name" value="Folylpolyglu_synth"/>
    <property type="match status" value="1"/>
</dbReference>
<evidence type="ECO:0000256" key="9">
    <source>
        <dbReference type="ARBA" id="ARBA00022598"/>
    </source>
</evidence>
<dbReference type="PANTHER" id="PTHR11136">
    <property type="entry name" value="FOLYLPOLYGLUTAMATE SYNTHASE-RELATED"/>
    <property type="match status" value="1"/>
</dbReference>
<comment type="caution">
    <text evidence="22">The sequence shown here is derived from an EMBL/GenBank/DDBJ whole genome shotgun (WGS) entry which is preliminary data.</text>
</comment>
<dbReference type="SUPFAM" id="SSF53244">
    <property type="entry name" value="MurD-like peptide ligases, peptide-binding domain"/>
    <property type="match status" value="1"/>
</dbReference>
<dbReference type="GO" id="GO:0004326">
    <property type="term" value="F:tetrahydrofolylpolyglutamate synthase activity"/>
    <property type="evidence" value="ECO:0007669"/>
    <property type="project" value="UniProtKB-EC"/>
</dbReference>
<accession>A0A069RDX9</accession>
<dbReference type="InterPro" id="IPR018109">
    <property type="entry name" value="Folylpolyglutamate_synth_CS"/>
</dbReference>
<evidence type="ECO:0000256" key="8">
    <source>
        <dbReference type="ARBA" id="ARBA00019357"/>
    </source>
</evidence>
<feature type="domain" description="Mur ligase C-terminal" evidence="19">
    <location>
        <begin position="315"/>
        <end position="437"/>
    </location>
</feature>
<organism evidence="22 23">
    <name type="scientific">Peptoclostridium litorale DSM 5388</name>
    <dbReference type="NCBI Taxonomy" id="1121324"/>
    <lineage>
        <taxon>Bacteria</taxon>
        <taxon>Bacillati</taxon>
        <taxon>Bacillota</taxon>
        <taxon>Clostridia</taxon>
        <taxon>Peptostreptococcales</taxon>
        <taxon>Peptoclostridiaceae</taxon>
        <taxon>Peptoclostridium</taxon>
    </lineage>
</organism>
<evidence type="ECO:0000256" key="3">
    <source>
        <dbReference type="ARBA" id="ARBA00005150"/>
    </source>
</evidence>
<dbReference type="PANTHER" id="PTHR11136:SF0">
    <property type="entry name" value="DIHYDROFOLATE SYNTHETASE-RELATED"/>
    <property type="match status" value="1"/>
</dbReference>
<gene>
    <name evidence="22" type="primary">folC</name>
    <name evidence="22" type="ORF">CLIT_10c00060</name>
    <name evidence="21" type="ORF">CLIT_23c01240</name>
</gene>
<dbReference type="GO" id="GO:0046872">
    <property type="term" value="F:metal ion binding"/>
    <property type="evidence" value="ECO:0007669"/>
    <property type="project" value="UniProtKB-KW"/>
</dbReference>
<comment type="similarity">
    <text evidence="4 18">Belongs to the folylpolyglutamate synthase family.</text>
</comment>
<dbReference type="Pfam" id="PF02875">
    <property type="entry name" value="Mur_ligase_C"/>
    <property type="match status" value="1"/>
</dbReference>
<evidence type="ECO:0000256" key="18">
    <source>
        <dbReference type="PIRNR" id="PIRNR001563"/>
    </source>
</evidence>
<evidence type="ECO:0000256" key="12">
    <source>
        <dbReference type="ARBA" id="ARBA00022840"/>
    </source>
</evidence>
<keyword evidence="10" id="KW-0479">Metal-binding</keyword>
<evidence type="ECO:0000259" key="19">
    <source>
        <dbReference type="Pfam" id="PF02875"/>
    </source>
</evidence>
<comment type="subunit">
    <text evidence="5">Monomer.</text>
</comment>